<dbReference type="KEGG" id="mflg:ABS361_14090"/>
<protein>
    <submittedName>
        <fullName evidence="1">Polysaccharide deacetylase family protein</fullName>
    </submittedName>
</protein>
<proteinExistence type="predicted"/>
<dbReference type="PANTHER" id="PTHR43123:SF4">
    <property type="entry name" value="POLYSACCHARIDE DEACETYLASE"/>
    <property type="match status" value="1"/>
</dbReference>
<accession>A0AAU7X5U6</accession>
<dbReference type="GO" id="GO:0005975">
    <property type="term" value="P:carbohydrate metabolic process"/>
    <property type="evidence" value="ECO:0007669"/>
    <property type="project" value="InterPro"/>
</dbReference>
<dbReference type="SUPFAM" id="SSF88713">
    <property type="entry name" value="Glycoside hydrolase/deacetylase"/>
    <property type="match status" value="1"/>
</dbReference>
<reference evidence="1" key="1">
    <citation type="submission" date="2024-06" db="EMBL/GenBank/DDBJ databases">
        <title>Methylostella associata gen. nov., sp. nov., a novel Ancalomicrobiaceae-affiliated facultatively methylotrophic bacteria that feed on methanotrophs of the genus Methylococcus.</title>
        <authorList>
            <person name="Saltykova V."/>
            <person name="Danilova O.V."/>
            <person name="Oshkin I.Y."/>
            <person name="Belova S.E."/>
            <person name="Pimenov N.V."/>
            <person name="Dedysh S.N."/>
        </authorList>
    </citation>
    <scope>NUCLEOTIDE SEQUENCE</scope>
    <source>
        <strain evidence="1">S20</strain>
    </source>
</reference>
<sequence length="294" mass="32881">MQNHGRYPYSPIVSRPVYDWPGGRRLAVYVALNLECFSFGEGLGAELAPGGPQPDVLNYAWRDYGNRVGVFRMLSLFEYLKLPVSLLVNSDMYAHAPAAIAPFRARGDEILGHGRTNAERQGVLAEDDERALIAEATATIARHEGRAPKGWLGPWISQSRVTPDLLHEAGYDYLLDWCHDDQPVFMKTRRGRILSVPYPQELNDIPQIVGRKREGDEFADMIVDAFEVMREEAAERPLVMGIALHAYLVGWPHRFRHLARALRHVVDNAGDRVWLTTSGAVANHALALPEGVVP</sequence>
<evidence type="ECO:0000313" key="1">
    <source>
        <dbReference type="EMBL" id="XBY43224.1"/>
    </source>
</evidence>
<dbReference type="RefSeq" id="WP_407048323.1">
    <property type="nucleotide sequence ID" value="NZ_CP158568.1"/>
</dbReference>
<gene>
    <name evidence="1" type="ORF">ABS361_14090</name>
</gene>
<name>A0AAU7X5U6_9HYPH</name>
<dbReference type="PANTHER" id="PTHR43123">
    <property type="entry name" value="POLYSACCHARIDE DEACETYLASE-RELATED"/>
    <property type="match status" value="1"/>
</dbReference>
<dbReference type="CDD" id="cd10979">
    <property type="entry name" value="CE4_PuuE_like"/>
    <property type="match status" value="1"/>
</dbReference>
<dbReference type="Gene3D" id="3.20.20.370">
    <property type="entry name" value="Glycoside hydrolase/deacetylase"/>
    <property type="match status" value="1"/>
</dbReference>
<dbReference type="EMBL" id="CP158568">
    <property type="protein sequence ID" value="XBY43224.1"/>
    <property type="molecule type" value="Genomic_DNA"/>
</dbReference>
<dbReference type="AlphaFoldDB" id="A0AAU7X5U6"/>
<organism evidence="1">
    <name type="scientific">Methyloraptor flagellatus</name>
    <dbReference type="NCBI Taxonomy" id="3162530"/>
    <lineage>
        <taxon>Bacteria</taxon>
        <taxon>Pseudomonadati</taxon>
        <taxon>Pseudomonadota</taxon>
        <taxon>Alphaproteobacteria</taxon>
        <taxon>Hyphomicrobiales</taxon>
        <taxon>Ancalomicrobiaceae</taxon>
        <taxon>Methyloraptor</taxon>
    </lineage>
</organism>
<dbReference type="InterPro" id="IPR011330">
    <property type="entry name" value="Glyco_hydro/deAcase_b/a-brl"/>
</dbReference>